<feature type="region of interest" description="Disordered" evidence="1">
    <location>
        <begin position="1"/>
        <end position="188"/>
    </location>
</feature>
<name>A0AAV7VA94_PLEWA</name>
<evidence type="ECO:0000313" key="2">
    <source>
        <dbReference type="EMBL" id="KAJ1197534.1"/>
    </source>
</evidence>
<feature type="compositionally biased region" description="Low complexity" evidence="1">
    <location>
        <begin position="92"/>
        <end position="105"/>
    </location>
</feature>
<gene>
    <name evidence="2" type="ORF">NDU88_001391</name>
</gene>
<accession>A0AAV7VA94</accession>
<sequence length="188" mass="19224">MAPQPAPPLLPSRQATGEPPQPPQSPPRWGGLVSAVRASRQPPAANPQRGPGPNPVRVQSLTGGPRTDKTTEAPPPASATPHLPSTGPQGEPLPAQQQLRARPAAPSVPLRLRPSQTPAGPQHSTGSPGSEPVNSRTGGDPVRSQMPPVGGSAYSTPESGEIENLSPKSGRASHCDGHLAGRLAPPPR</sequence>
<comment type="caution">
    <text evidence="2">The sequence shown here is derived from an EMBL/GenBank/DDBJ whole genome shotgun (WGS) entry which is preliminary data.</text>
</comment>
<organism evidence="2 3">
    <name type="scientific">Pleurodeles waltl</name>
    <name type="common">Iberian ribbed newt</name>
    <dbReference type="NCBI Taxonomy" id="8319"/>
    <lineage>
        <taxon>Eukaryota</taxon>
        <taxon>Metazoa</taxon>
        <taxon>Chordata</taxon>
        <taxon>Craniata</taxon>
        <taxon>Vertebrata</taxon>
        <taxon>Euteleostomi</taxon>
        <taxon>Amphibia</taxon>
        <taxon>Batrachia</taxon>
        <taxon>Caudata</taxon>
        <taxon>Salamandroidea</taxon>
        <taxon>Salamandridae</taxon>
        <taxon>Pleurodelinae</taxon>
        <taxon>Pleurodeles</taxon>
    </lineage>
</organism>
<evidence type="ECO:0000256" key="1">
    <source>
        <dbReference type="SAM" id="MobiDB-lite"/>
    </source>
</evidence>
<protein>
    <submittedName>
        <fullName evidence="2">Uncharacterized protein</fullName>
    </submittedName>
</protein>
<dbReference type="AlphaFoldDB" id="A0AAV7VA94"/>
<reference evidence="2" key="1">
    <citation type="journal article" date="2022" name="bioRxiv">
        <title>Sequencing and chromosome-scale assembly of the giantPleurodeles waltlgenome.</title>
        <authorList>
            <person name="Brown T."/>
            <person name="Elewa A."/>
            <person name="Iarovenko S."/>
            <person name="Subramanian E."/>
            <person name="Araus A.J."/>
            <person name="Petzold A."/>
            <person name="Susuki M."/>
            <person name="Suzuki K.-i.T."/>
            <person name="Hayashi T."/>
            <person name="Toyoda A."/>
            <person name="Oliveira C."/>
            <person name="Osipova E."/>
            <person name="Leigh N.D."/>
            <person name="Simon A."/>
            <person name="Yun M.H."/>
        </authorList>
    </citation>
    <scope>NUCLEOTIDE SEQUENCE</scope>
    <source>
        <strain evidence="2">20211129_DDA</strain>
        <tissue evidence="2">Liver</tissue>
    </source>
</reference>
<evidence type="ECO:0000313" key="3">
    <source>
        <dbReference type="Proteomes" id="UP001066276"/>
    </source>
</evidence>
<dbReference type="Proteomes" id="UP001066276">
    <property type="component" value="Chromosome 2_1"/>
</dbReference>
<feature type="compositionally biased region" description="Polar residues" evidence="1">
    <location>
        <begin position="114"/>
        <end position="137"/>
    </location>
</feature>
<feature type="compositionally biased region" description="Pro residues" evidence="1">
    <location>
        <begin position="1"/>
        <end position="10"/>
    </location>
</feature>
<proteinExistence type="predicted"/>
<keyword evidence="3" id="KW-1185">Reference proteome</keyword>
<dbReference type="EMBL" id="JANPWB010000003">
    <property type="protein sequence ID" value="KAJ1197534.1"/>
    <property type="molecule type" value="Genomic_DNA"/>
</dbReference>